<dbReference type="GO" id="GO:0048029">
    <property type="term" value="F:monosaccharide binding"/>
    <property type="evidence" value="ECO:0007669"/>
    <property type="project" value="TreeGrafter"/>
</dbReference>
<feature type="binding site" evidence="14">
    <location>
        <position position="815"/>
    </location>
    <ligand>
        <name>beta-D-fructose 2,6-bisphosphate</name>
        <dbReference type="ChEBI" id="CHEBI:58579"/>
        <note>allosteric activator; ligand shared between dimeric partners</note>
    </ligand>
</feature>
<evidence type="ECO:0000256" key="15">
    <source>
        <dbReference type="PIRNR" id="PIRNR000533"/>
    </source>
</evidence>
<feature type="region of interest" description="N-terminal catalytic PFK domain 1" evidence="14">
    <location>
        <begin position="1"/>
        <end position="544"/>
    </location>
</feature>
<dbReference type="GO" id="GO:0003872">
    <property type="term" value="F:6-phosphofructokinase activity"/>
    <property type="evidence" value="ECO:0007669"/>
    <property type="project" value="UniProtKB-UniRule"/>
</dbReference>
<evidence type="ECO:0000256" key="13">
    <source>
        <dbReference type="ARBA" id="ARBA00048070"/>
    </source>
</evidence>
<reference evidence="18" key="1">
    <citation type="journal article" date="2022" name="G3 (Bethesda)">
        <title>High quality genome of the basidiomycete yeast Dioszegia hungarica PDD-24b-2 isolated from cloud water.</title>
        <authorList>
            <person name="Jarrige D."/>
            <person name="Haridas S."/>
            <person name="Bleykasten-Grosshans C."/>
            <person name="Joly M."/>
            <person name="Nadalig T."/>
            <person name="Sancelme M."/>
            <person name="Vuilleumier S."/>
            <person name="Grigoriev I.V."/>
            <person name="Amato P."/>
            <person name="Bringel F."/>
        </authorList>
    </citation>
    <scope>NUCLEOTIDE SEQUENCE</scope>
    <source>
        <strain evidence="18">PDD-24b-2</strain>
    </source>
</reference>
<dbReference type="Proteomes" id="UP001164286">
    <property type="component" value="Unassembled WGS sequence"/>
</dbReference>
<evidence type="ECO:0000256" key="3">
    <source>
        <dbReference type="ARBA" id="ARBA00004679"/>
    </source>
</evidence>
<dbReference type="PANTHER" id="PTHR13697">
    <property type="entry name" value="PHOSPHOFRUCTOKINASE"/>
    <property type="match status" value="1"/>
</dbReference>
<comment type="similarity">
    <text evidence="14">Belongs to the phosphofructokinase type A (PFKA) family. ATP-dependent PFK group I subfamily. Eukaryotic two domain clade 'E' sub-subfamily.</text>
</comment>
<dbReference type="GO" id="GO:0046872">
    <property type="term" value="F:metal ion binding"/>
    <property type="evidence" value="ECO:0007669"/>
    <property type="project" value="UniProtKB-KW"/>
</dbReference>
<feature type="binding site" description="in other chain" evidence="14">
    <location>
        <begin position="452"/>
        <end position="455"/>
    </location>
    <ligand>
        <name>substrate</name>
        <note>ligand shared between dimeric partners</note>
    </ligand>
</feature>
<evidence type="ECO:0000256" key="8">
    <source>
        <dbReference type="ARBA" id="ARBA00022741"/>
    </source>
</evidence>
<feature type="region of interest" description="Disordered" evidence="16">
    <location>
        <begin position="99"/>
        <end position="126"/>
    </location>
</feature>
<comment type="activity regulation">
    <text evidence="14">Allosterically activated by ADP, AMP, or fructose 2,6-bisphosphate, and allosterically inhibited by ATP or citrate.</text>
</comment>
<evidence type="ECO:0000256" key="10">
    <source>
        <dbReference type="ARBA" id="ARBA00022840"/>
    </source>
</evidence>
<feature type="binding site" description="in other chain" evidence="14">
    <location>
        <begin position="361"/>
        <end position="363"/>
    </location>
    <ligand>
        <name>substrate</name>
        <note>ligand shared between dimeric partners</note>
    </ligand>
</feature>
<dbReference type="GO" id="GO:0061621">
    <property type="term" value="P:canonical glycolysis"/>
    <property type="evidence" value="ECO:0007669"/>
    <property type="project" value="TreeGrafter"/>
</dbReference>
<evidence type="ECO:0000256" key="16">
    <source>
        <dbReference type="SAM" id="MobiDB-lite"/>
    </source>
</evidence>
<evidence type="ECO:0000256" key="7">
    <source>
        <dbReference type="ARBA" id="ARBA00022723"/>
    </source>
</evidence>
<evidence type="ECO:0000256" key="1">
    <source>
        <dbReference type="ARBA" id="ARBA00001946"/>
    </source>
</evidence>
<evidence type="ECO:0000259" key="17">
    <source>
        <dbReference type="Pfam" id="PF00365"/>
    </source>
</evidence>
<dbReference type="Gene3D" id="3.40.50.460">
    <property type="entry name" value="Phosphofructokinase domain"/>
    <property type="match status" value="2"/>
</dbReference>
<evidence type="ECO:0000256" key="4">
    <source>
        <dbReference type="ARBA" id="ARBA00022490"/>
    </source>
</evidence>
<dbReference type="GO" id="GO:0030388">
    <property type="term" value="P:fructose 1,6-bisphosphate metabolic process"/>
    <property type="evidence" value="ECO:0007669"/>
    <property type="project" value="TreeGrafter"/>
</dbReference>
<keyword evidence="11 14" id="KW-0460">Magnesium</keyword>
<comment type="subcellular location">
    <subcellularLocation>
        <location evidence="2 14">Cytoplasm</location>
    </subcellularLocation>
</comment>
<dbReference type="PIRSF" id="PIRSF000533">
    <property type="entry name" value="ATP_PFK_euk"/>
    <property type="match status" value="1"/>
</dbReference>
<feature type="binding site" evidence="14">
    <location>
        <begin position="241"/>
        <end position="242"/>
    </location>
    <ligand>
        <name>ATP</name>
        <dbReference type="ChEBI" id="CHEBI:30616"/>
    </ligand>
</feature>
<feature type="binding site" description="in other chain" evidence="14">
    <location>
        <position position="627"/>
    </location>
    <ligand>
        <name>beta-D-fructose 2,6-bisphosphate</name>
        <dbReference type="ChEBI" id="CHEBI:58579"/>
        <note>allosteric activator; ligand shared between dimeric partners</note>
    </ligand>
</feature>
<keyword evidence="9 14" id="KW-0418">Kinase</keyword>
<evidence type="ECO:0000256" key="11">
    <source>
        <dbReference type="ARBA" id="ARBA00022842"/>
    </source>
</evidence>
<feature type="binding site" description="in other chain" evidence="14">
    <location>
        <begin position="729"/>
        <end position="731"/>
    </location>
    <ligand>
        <name>beta-D-fructose 2,6-bisphosphate</name>
        <dbReference type="ChEBI" id="CHEBI:58579"/>
        <note>allosteric activator; ligand shared between dimeric partners</note>
    </ligand>
</feature>
<dbReference type="EC" id="2.7.1.11" evidence="14"/>
<comment type="caution">
    <text evidence="14">Lacks conserved residue(s) required for the propagation of feature annotation.</text>
</comment>
<dbReference type="InterPro" id="IPR000023">
    <property type="entry name" value="Phosphofructokinase_dom"/>
</dbReference>
<sequence length="922" mass="99246">MSVEGAKSPASETKDLEGVSDAQGAAARSQDGQSSRPAGGAKRQKKIAVLTSGGDSAGMNAAVRAVVRQGIARGCQTFIIREGWEGLVRGNTADITPAATPATFKNGSDPSSPNLKPLKSSSVSFASLPPSKQLELQRADDKLASIEAGAPHAFSYTNPEEVMPLSAAPLSFGYGELLKDGAGEADENALADAQRGGLGARVADAREPKGKTLKGKYIVRVGWDDVRGWLGEGGTLIGSSRCPSFRTKEGRLQAAHNLISFGIDCLAVCGGDGSLTGADKLRGEWPELVEELHKNGKIDDDQRDAYQHLNIVGLVGSIDNDMACTDMTIGALTALHRICESIDSISSTASSHSRAFVIEVMGRHCGWLALLAGIATGADYVFIPEDPPKADDWETEMCDLLQSHRLVGKRKSIVIVAEGALDRHLKPIKSEYVKSVLVDRLGLDTRVTTLGHTQRGGKPCAMDRILPTLQGVQAVQALLEATPETPSYMIGIQENKIIKVPLLEAVAQTQAVATAIENKDFAKAMSYRDSEFKEMLQAFRISSSLDIKDHVPEKQRLRIGIIHVGAPAGGMNAATRQAVRFCHNRGHLPIGIHNGFEGLLDDNVTELSWLRVDTWTTRGGSELGTNRTLPSEDLGQVAAGFQRHSLDALLIIGGFEAYHSVMIMEQARAAYPSFQIPMIHLPATISNNVPLSDFSLGSDTSLNALVEACDAIKQSAAASRNRVFVVETQGGQSGYIATLGALAVGAVLVYTPEDGISLKLLQEDVEFMRRRYELDPKGRSEGRLVIRSEKSSSIYSTEILTKIMKEEGKELFDARSASLGHTLQGGVPSPLDRTRAARLSLRCMQFLEQHATPNAQHVRGKRTYSSATAVMIAIRGSQIVYATMEEALKCTDMKLRKGTDEWWGDLKQLAEMMGGRTGLVKN</sequence>
<feature type="domain" description="Phosphofructokinase" evidence="17">
    <location>
        <begin position="46"/>
        <end position="98"/>
    </location>
</feature>
<comment type="function">
    <text evidence="14">Catalyzes the phosphorylation of D-fructose 6-phosphate to fructose 1,6-bisphosphate by ATP, the first committing step of glycolysis.</text>
</comment>
<gene>
    <name evidence="18" type="ORF">MKK02DRAFT_45054</name>
</gene>
<dbReference type="SUPFAM" id="SSF53784">
    <property type="entry name" value="Phosphofructokinase"/>
    <property type="match status" value="3"/>
</dbReference>
<feature type="region of interest" description="Disordered" evidence="16">
    <location>
        <begin position="1"/>
        <end position="45"/>
    </location>
</feature>
<dbReference type="Gene3D" id="3.40.50.450">
    <property type="match status" value="3"/>
</dbReference>
<evidence type="ECO:0000256" key="12">
    <source>
        <dbReference type="ARBA" id="ARBA00023152"/>
    </source>
</evidence>
<dbReference type="InterPro" id="IPR035966">
    <property type="entry name" value="PKF_sf"/>
</dbReference>
<dbReference type="GO" id="GO:0005524">
    <property type="term" value="F:ATP binding"/>
    <property type="evidence" value="ECO:0007669"/>
    <property type="project" value="UniProtKB-KW"/>
</dbReference>
<keyword evidence="7 14" id="KW-0479">Metal-binding</keyword>
<organism evidence="18 19">
    <name type="scientific">Dioszegia hungarica</name>
    <dbReference type="NCBI Taxonomy" id="4972"/>
    <lineage>
        <taxon>Eukaryota</taxon>
        <taxon>Fungi</taxon>
        <taxon>Dikarya</taxon>
        <taxon>Basidiomycota</taxon>
        <taxon>Agaricomycotina</taxon>
        <taxon>Tremellomycetes</taxon>
        <taxon>Tremellales</taxon>
        <taxon>Bulleribasidiaceae</taxon>
        <taxon>Dioszegia</taxon>
    </lineage>
</organism>
<protein>
    <recommendedName>
        <fullName evidence="14">ATP-dependent 6-phosphofructokinase</fullName>
        <shortName evidence="14">ATP-PFK</shortName>
        <shortName evidence="14">Phosphofructokinase</shortName>
        <ecNumber evidence="14">2.7.1.11</ecNumber>
    </recommendedName>
    <alternativeName>
        <fullName evidence="14">Phosphohexokinase</fullName>
    </alternativeName>
</protein>
<proteinExistence type="inferred from homology"/>
<comment type="caution">
    <text evidence="18">The sequence shown here is derived from an EMBL/GenBank/DDBJ whole genome shotgun (WGS) entry which is preliminary data.</text>
</comment>
<feature type="binding site" description="in other chain" evidence="14">
    <location>
        <begin position="317"/>
        <end position="319"/>
    </location>
    <ligand>
        <name>substrate</name>
        <note>ligand shared between dimeric partners</note>
    </ligand>
</feature>
<feature type="region of interest" description="C-terminal regulatory PFK domain 2" evidence="14">
    <location>
        <begin position="558"/>
        <end position="922"/>
    </location>
</feature>
<feature type="domain" description="Phosphofructokinase" evidence="17">
    <location>
        <begin position="218"/>
        <end position="478"/>
    </location>
</feature>
<accession>A0AA38H8A2</accession>
<keyword evidence="12 14" id="KW-0324">Glycolysis</keyword>
<dbReference type="InterPro" id="IPR009161">
    <property type="entry name" value="6-Pfructokinase_euk"/>
</dbReference>
<dbReference type="InterPro" id="IPR022953">
    <property type="entry name" value="ATP_PFK"/>
</dbReference>
<feature type="binding site" evidence="14">
    <location>
        <begin position="271"/>
        <end position="274"/>
    </location>
    <ligand>
        <name>ATP</name>
        <dbReference type="ChEBI" id="CHEBI:30616"/>
    </ligand>
</feature>
<keyword evidence="8 14" id="KW-0547">Nucleotide-binding</keyword>
<dbReference type="PROSITE" id="PS00433">
    <property type="entry name" value="PHOSPHOFRUCTOKINASE"/>
    <property type="match status" value="2"/>
</dbReference>
<feature type="active site" description="Proton acceptor" evidence="14">
    <location>
        <position position="319"/>
    </location>
</feature>
<dbReference type="GO" id="GO:0005739">
    <property type="term" value="C:mitochondrion"/>
    <property type="evidence" value="ECO:0007669"/>
    <property type="project" value="TreeGrafter"/>
</dbReference>
<comment type="catalytic activity">
    <reaction evidence="13 14 15">
        <text>beta-D-fructose 6-phosphate + ATP = beta-D-fructose 1,6-bisphosphate + ADP + H(+)</text>
        <dbReference type="Rhea" id="RHEA:16109"/>
        <dbReference type="ChEBI" id="CHEBI:15378"/>
        <dbReference type="ChEBI" id="CHEBI:30616"/>
        <dbReference type="ChEBI" id="CHEBI:32966"/>
        <dbReference type="ChEBI" id="CHEBI:57634"/>
        <dbReference type="ChEBI" id="CHEBI:456216"/>
        <dbReference type="EC" id="2.7.1.11"/>
    </reaction>
</comment>
<dbReference type="GO" id="GO:0070095">
    <property type="term" value="F:fructose-6-phosphate binding"/>
    <property type="evidence" value="ECO:0007669"/>
    <property type="project" value="TreeGrafter"/>
</dbReference>
<keyword evidence="4 14" id="KW-0963">Cytoplasm</keyword>
<comment type="subunit">
    <text evidence="14">Homotetramer.</text>
</comment>
<feature type="binding site" evidence="14">
    <location>
        <position position="446"/>
    </location>
    <ligand>
        <name>substrate</name>
        <note>ligand shared between dimeric partners</note>
    </ligand>
</feature>
<evidence type="ECO:0000256" key="6">
    <source>
        <dbReference type="ARBA" id="ARBA00022679"/>
    </source>
</evidence>
<dbReference type="GO" id="GO:0042802">
    <property type="term" value="F:identical protein binding"/>
    <property type="evidence" value="ECO:0007669"/>
    <property type="project" value="TreeGrafter"/>
</dbReference>
<dbReference type="EMBL" id="JAKWFO010000005">
    <property type="protein sequence ID" value="KAI9636347.1"/>
    <property type="molecule type" value="Genomic_DNA"/>
</dbReference>
<keyword evidence="10 14" id="KW-0067">ATP-binding</keyword>
<evidence type="ECO:0000313" key="19">
    <source>
        <dbReference type="Proteomes" id="UP001164286"/>
    </source>
</evidence>
<comment type="pathway">
    <text evidence="3 14 15">Carbohydrate degradation; glycolysis; D-glyceraldehyde 3-phosphate and glycerone phosphate from D-glucose: step 3/4.</text>
</comment>
<feature type="binding site" evidence="14">
    <location>
        <position position="354"/>
    </location>
    <ligand>
        <name>substrate</name>
        <note>ligand shared between dimeric partners</note>
    </ligand>
</feature>
<dbReference type="FunFam" id="3.40.50.460:FF:000008">
    <property type="entry name" value="ATP-dependent 6-phosphofructokinase"/>
    <property type="match status" value="1"/>
</dbReference>
<feature type="binding site" description="in other chain" evidence="14">
    <location>
        <position position="418"/>
    </location>
    <ligand>
        <name>substrate</name>
        <note>ligand shared between dimeric partners</note>
    </ligand>
</feature>
<feature type="binding site" evidence="14">
    <location>
        <position position="272"/>
    </location>
    <ligand>
        <name>Mg(2+)</name>
        <dbReference type="ChEBI" id="CHEBI:18420"/>
        <note>catalytic</note>
    </ligand>
</feature>
<keyword evidence="6 14" id="KW-0808">Transferase</keyword>
<dbReference type="GO" id="GO:0005945">
    <property type="term" value="C:6-phosphofructokinase complex"/>
    <property type="evidence" value="ECO:0007669"/>
    <property type="project" value="TreeGrafter"/>
</dbReference>
<evidence type="ECO:0000256" key="5">
    <source>
        <dbReference type="ARBA" id="ARBA00022533"/>
    </source>
</evidence>
<dbReference type="PANTHER" id="PTHR13697:SF4">
    <property type="entry name" value="ATP-DEPENDENT 6-PHOSPHOFRUCTOKINASE"/>
    <property type="match status" value="1"/>
</dbReference>
<keyword evidence="19" id="KW-1185">Reference proteome</keyword>
<dbReference type="FunFam" id="3.40.50.460:FF:000007">
    <property type="entry name" value="ATP-dependent 6-phosphofructokinase"/>
    <property type="match status" value="1"/>
</dbReference>
<dbReference type="GeneID" id="77732416"/>
<dbReference type="InterPro" id="IPR015912">
    <property type="entry name" value="Phosphofructokinase_CS"/>
</dbReference>
<evidence type="ECO:0000313" key="18">
    <source>
        <dbReference type="EMBL" id="KAI9636347.1"/>
    </source>
</evidence>
<feature type="binding site" description="in other chain" evidence="14">
    <location>
        <begin position="684"/>
        <end position="688"/>
    </location>
    <ligand>
        <name>beta-D-fructose 2,6-bisphosphate</name>
        <dbReference type="ChEBI" id="CHEBI:58579"/>
        <note>allosteric activator; ligand shared between dimeric partners</note>
    </ligand>
</feature>
<dbReference type="GO" id="GO:0006002">
    <property type="term" value="P:fructose 6-phosphate metabolic process"/>
    <property type="evidence" value="ECO:0007669"/>
    <property type="project" value="InterPro"/>
</dbReference>
<dbReference type="PRINTS" id="PR00476">
    <property type="entry name" value="PHFRCTKINASE"/>
</dbReference>
<comment type="cofactor">
    <cofactor evidence="1 14">
        <name>Mg(2+)</name>
        <dbReference type="ChEBI" id="CHEBI:18420"/>
    </cofactor>
</comment>
<feature type="binding site" description="in other chain" evidence="14">
    <location>
        <position position="896"/>
    </location>
    <ligand>
        <name>beta-D-fructose 2,6-bisphosphate</name>
        <dbReference type="ChEBI" id="CHEBI:58579"/>
        <note>allosteric activator; ligand shared between dimeric partners</note>
    </ligand>
</feature>
<name>A0AA38H8A2_9TREE</name>
<feature type="binding site" description="in other chain" evidence="14">
    <location>
        <position position="789"/>
    </location>
    <ligand>
        <name>beta-D-fructose 2,6-bisphosphate</name>
        <dbReference type="ChEBI" id="CHEBI:58579"/>
        <note>allosteric activator; ligand shared between dimeric partners</note>
    </ligand>
</feature>
<keyword evidence="5 14" id="KW-0021">Allosteric enzyme</keyword>
<evidence type="ECO:0000256" key="9">
    <source>
        <dbReference type="ARBA" id="ARBA00022777"/>
    </source>
</evidence>
<dbReference type="RefSeq" id="XP_052946124.1">
    <property type="nucleotide sequence ID" value="XM_053093211.1"/>
</dbReference>
<feature type="binding site" evidence="14">
    <location>
        <position position="722"/>
    </location>
    <ligand>
        <name>beta-D-fructose 2,6-bisphosphate</name>
        <dbReference type="ChEBI" id="CHEBI:58579"/>
        <note>allosteric activator; ligand shared between dimeric partners</note>
    </ligand>
</feature>
<dbReference type="AlphaFoldDB" id="A0AA38H8A2"/>
<dbReference type="NCBIfam" id="TIGR02478">
    <property type="entry name" value="6PF1K_euk"/>
    <property type="match status" value="1"/>
</dbReference>
<dbReference type="HAMAP" id="MF_03184">
    <property type="entry name" value="Phosphofructokinase_I_E"/>
    <property type="match status" value="1"/>
</dbReference>
<dbReference type="Pfam" id="PF00365">
    <property type="entry name" value="PFK"/>
    <property type="match status" value="3"/>
</dbReference>
<evidence type="ECO:0000256" key="14">
    <source>
        <dbReference type="HAMAP-Rule" id="MF_03184"/>
    </source>
</evidence>
<dbReference type="GO" id="GO:0016208">
    <property type="term" value="F:AMP binding"/>
    <property type="evidence" value="ECO:0007669"/>
    <property type="project" value="TreeGrafter"/>
</dbReference>
<feature type="binding site" evidence="14">
    <location>
        <position position="54"/>
    </location>
    <ligand>
        <name>ATP</name>
        <dbReference type="ChEBI" id="CHEBI:30616"/>
    </ligand>
</feature>
<comment type="similarity">
    <text evidence="15">Belongs to the phosphofructokinase type A (PFKA) family. ATP-dependent PFK group I subfamily. Eukaryotic two domain clade "E" sub-subfamily.</text>
</comment>
<evidence type="ECO:0000256" key="2">
    <source>
        <dbReference type="ARBA" id="ARBA00004496"/>
    </source>
</evidence>
<feature type="domain" description="Phosphofructokinase" evidence="17">
    <location>
        <begin position="558"/>
        <end position="847"/>
    </location>
</feature>